<protein>
    <submittedName>
        <fullName evidence="1">Uncharacterized protein</fullName>
    </submittedName>
</protein>
<gene>
    <name evidence="1" type="ORF">MLD38_008421</name>
</gene>
<dbReference type="EMBL" id="CM042882">
    <property type="protein sequence ID" value="KAI4382458.1"/>
    <property type="molecule type" value="Genomic_DNA"/>
</dbReference>
<accession>A0ACB9RYK0</accession>
<evidence type="ECO:0000313" key="1">
    <source>
        <dbReference type="EMBL" id="KAI4382458.1"/>
    </source>
</evidence>
<dbReference type="Proteomes" id="UP001057402">
    <property type="component" value="Chromosome 3"/>
</dbReference>
<sequence>MHEEEKRRKTRKAARRMRSQRAVMVADKGIQTEEEMNLEEKLGGVDVGVQTKSEEVVEEVQALQLAMERSCEIRSEDKAVEEAGIDEGTHITHGDGINLGRVDNGHEQAKSDEFCAEVTEGRVEEENTTRQDFVKGNEDQGKEIEESVNLQEELSIAEGIIILGWKETAGTDGINPHFVAQANSGMVEGSQTGDHPAQDAAESDPLRILLNRVMEGFVDLDADEKLIQCQAMKFIIENIGSPSEETTRLLDFMTDLVRKGVHQKLASLYGVSSVESQEEQDRIELQAKESIRLQVEQDATQQRMEEELLGMLWRLEIAGPSVSAMTCRVVSWDVLKKCFESWKSATNLKRELLIRQLRNVEKEMELMSVKALDPTPPAVIPQSLRGDTSIPHIPVDEQPGDPVGPQFVRELQPPDASDKELEGIPAVNEEVIVRRVPSGPDGQPLGAPRSPGPDSRLNNIITLIYDKVEDPVGHPRALDQHEIRSIMRDLWHIRNESNRAARRNKCRALRDHIVQFDGVADFLAGLHEAMLCRAEEEARAAQEANEDPLPFFSFGPTHDSQDTSFDDTSPEEDGGEELWSDDGHICAWPLFYLSLLSVSARLSLMSK</sequence>
<evidence type="ECO:0000313" key="2">
    <source>
        <dbReference type="Proteomes" id="UP001057402"/>
    </source>
</evidence>
<keyword evidence="2" id="KW-1185">Reference proteome</keyword>
<name>A0ACB9RYK0_9MYRT</name>
<organism evidence="1 2">
    <name type="scientific">Melastoma candidum</name>
    <dbReference type="NCBI Taxonomy" id="119954"/>
    <lineage>
        <taxon>Eukaryota</taxon>
        <taxon>Viridiplantae</taxon>
        <taxon>Streptophyta</taxon>
        <taxon>Embryophyta</taxon>
        <taxon>Tracheophyta</taxon>
        <taxon>Spermatophyta</taxon>
        <taxon>Magnoliopsida</taxon>
        <taxon>eudicotyledons</taxon>
        <taxon>Gunneridae</taxon>
        <taxon>Pentapetalae</taxon>
        <taxon>rosids</taxon>
        <taxon>malvids</taxon>
        <taxon>Myrtales</taxon>
        <taxon>Melastomataceae</taxon>
        <taxon>Melastomatoideae</taxon>
        <taxon>Melastomateae</taxon>
        <taxon>Melastoma</taxon>
    </lineage>
</organism>
<reference evidence="2" key="1">
    <citation type="journal article" date="2023" name="Front. Plant Sci.">
        <title>Chromosomal-level genome assembly of Melastoma candidum provides insights into trichome evolution.</title>
        <authorList>
            <person name="Zhong Y."/>
            <person name="Wu W."/>
            <person name="Sun C."/>
            <person name="Zou P."/>
            <person name="Liu Y."/>
            <person name="Dai S."/>
            <person name="Zhou R."/>
        </authorList>
    </citation>
    <scope>NUCLEOTIDE SEQUENCE [LARGE SCALE GENOMIC DNA]</scope>
</reference>
<proteinExistence type="predicted"/>
<comment type="caution">
    <text evidence="1">The sequence shown here is derived from an EMBL/GenBank/DDBJ whole genome shotgun (WGS) entry which is preliminary data.</text>
</comment>